<proteinExistence type="predicted"/>
<feature type="signal peptide" evidence="1">
    <location>
        <begin position="1"/>
        <end position="26"/>
    </location>
</feature>
<sequence length="90" mass="10245">MQEVAALLHPHQFLILLCGLLSKSSGRDTKEKSDFFTIVNYSFTRLKIPHWLQEYGRRVGKPRKRKSGWGCHPEVATPALLDVADFGSVY</sequence>
<evidence type="ECO:0000256" key="1">
    <source>
        <dbReference type="SAM" id="SignalP"/>
    </source>
</evidence>
<reference evidence="2" key="1">
    <citation type="submission" date="2019-09" db="EMBL/GenBank/DDBJ databases">
        <title>Organ-specific transcriptomic study of the physiology of the cattle tick, Rhipicephalus microplus.</title>
        <authorList>
            <person name="Tirloni L."/>
            <person name="Braz G."/>
            <person name="Gandara A.C.P."/>
            <person name="Sabadin G.A."/>
            <person name="da Silva R.M."/>
            <person name="Guizzo M.G."/>
            <person name="Machado J.A."/>
            <person name="Costa E.P."/>
            <person name="Gomes H.F."/>
            <person name="Moraes J."/>
            <person name="Mota M.B.S."/>
            <person name="Mesquita R.D."/>
            <person name="Alvarenga P.H."/>
            <person name="Alves F."/>
            <person name="Seixas A."/>
            <person name="da Fonseca R.N."/>
            <person name="Fogaca A."/>
            <person name="Logullo C."/>
            <person name="Tanaka A."/>
            <person name="Daffre S."/>
            <person name="Termignoni C."/>
            <person name="Vaz I.S.Jr."/>
            <person name="Oliveira P.L."/>
            <person name="Ribeiro J.M."/>
        </authorList>
    </citation>
    <scope>NUCLEOTIDE SEQUENCE</scope>
    <source>
        <strain evidence="2">Porto Alegre</strain>
    </source>
</reference>
<dbReference type="EMBL" id="GHWJ01010294">
    <property type="protein sequence ID" value="NOV43031.1"/>
    <property type="molecule type" value="Transcribed_RNA"/>
</dbReference>
<accession>A0A6M2DCS6</accession>
<keyword evidence="1" id="KW-0732">Signal</keyword>
<name>A0A6M2DCS6_RHIMP</name>
<organism evidence="2">
    <name type="scientific">Rhipicephalus microplus</name>
    <name type="common">Cattle tick</name>
    <name type="synonym">Boophilus microplus</name>
    <dbReference type="NCBI Taxonomy" id="6941"/>
    <lineage>
        <taxon>Eukaryota</taxon>
        <taxon>Metazoa</taxon>
        <taxon>Ecdysozoa</taxon>
        <taxon>Arthropoda</taxon>
        <taxon>Chelicerata</taxon>
        <taxon>Arachnida</taxon>
        <taxon>Acari</taxon>
        <taxon>Parasitiformes</taxon>
        <taxon>Ixodida</taxon>
        <taxon>Ixodoidea</taxon>
        <taxon>Ixodidae</taxon>
        <taxon>Rhipicephalinae</taxon>
        <taxon>Rhipicephalus</taxon>
        <taxon>Boophilus</taxon>
    </lineage>
</organism>
<protein>
    <submittedName>
        <fullName evidence="2">Putative secreted protein</fullName>
    </submittedName>
</protein>
<evidence type="ECO:0000313" key="2">
    <source>
        <dbReference type="EMBL" id="NOV43031.1"/>
    </source>
</evidence>
<feature type="chain" id="PRO_5027049630" evidence="1">
    <location>
        <begin position="27"/>
        <end position="90"/>
    </location>
</feature>
<dbReference type="AlphaFoldDB" id="A0A6M2DCS6"/>